<evidence type="ECO:0000256" key="1">
    <source>
        <dbReference type="SAM" id="Phobius"/>
    </source>
</evidence>
<keyword evidence="1" id="KW-1133">Transmembrane helix</keyword>
<evidence type="ECO:0000313" key="2">
    <source>
        <dbReference type="EMBL" id="MBX44307.1"/>
    </source>
</evidence>
<feature type="transmembrane region" description="Helical" evidence="1">
    <location>
        <begin position="6"/>
        <end position="25"/>
    </location>
</feature>
<dbReference type="EMBL" id="GGEC01063823">
    <property type="protein sequence ID" value="MBX44307.1"/>
    <property type="molecule type" value="Transcribed_RNA"/>
</dbReference>
<keyword evidence="1" id="KW-0812">Transmembrane</keyword>
<protein>
    <submittedName>
        <fullName evidence="2">Uncharacterized protein</fullName>
    </submittedName>
</protein>
<organism evidence="2">
    <name type="scientific">Rhizophora mucronata</name>
    <name type="common">Asiatic mangrove</name>
    <dbReference type="NCBI Taxonomy" id="61149"/>
    <lineage>
        <taxon>Eukaryota</taxon>
        <taxon>Viridiplantae</taxon>
        <taxon>Streptophyta</taxon>
        <taxon>Embryophyta</taxon>
        <taxon>Tracheophyta</taxon>
        <taxon>Spermatophyta</taxon>
        <taxon>Magnoliopsida</taxon>
        <taxon>eudicotyledons</taxon>
        <taxon>Gunneridae</taxon>
        <taxon>Pentapetalae</taxon>
        <taxon>rosids</taxon>
        <taxon>fabids</taxon>
        <taxon>Malpighiales</taxon>
        <taxon>Rhizophoraceae</taxon>
        <taxon>Rhizophora</taxon>
    </lineage>
</organism>
<proteinExistence type="predicted"/>
<dbReference type="AlphaFoldDB" id="A0A2P2NP86"/>
<reference evidence="2" key="1">
    <citation type="submission" date="2018-02" db="EMBL/GenBank/DDBJ databases">
        <title>Rhizophora mucronata_Transcriptome.</title>
        <authorList>
            <person name="Meera S.P."/>
            <person name="Sreeshan A."/>
            <person name="Augustine A."/>
        </authorList>
    </citation>
    <scope>NUCLEOTIDE SEQUENCE</scope>
    <source>
        <tissue evidence="2">Leaf</tissue>
    </source>
</reference>
<keyword evidence="1" id="KW-0472">Membrane</keyword>
<accession>A0A2P2NP86</accession>
<sequence length="26" mass="2631">MAVLHYGIGGSLGLFLLSGFMSVGFG</sequence>
<name>A0A2P2NP86_RHIMU</name>